<feature type="signal peptide" evidence="1">
    <location>
        <begin position="1"/>
        <end position="21"/>
    </location>
</feature>
<keyword evidence="3" id="KW-1185">Reference proteome</keyword>
<protein>
    <submittedName>
        <fullName evidence="2">Uncharacterized protein</fullName>
    </submittedName>
</protein>
<reference evidence="2 3" key="1">
    <citation type="submission" date="2017-05" db="EMBL/GenBank/DDBJ databases">
        <authorList>
            <person name="Varghese N."/>
            <person name="Submissions S."/>
        </authorList>
    </citation>
    <scope>NUCLEOTIDE SEQUENCE [LARGE SCALE GENOMIC DNA]</scope>
    <source>
        <strain evidence="2 3">DSM 21194</strain>
    </source>
</reference>
<feature type="chain" id="PRO_5021859621" evidence="1">
    <location>
        <begin position="22"/>
        <end position="194"/>
    </location>
</feature>
<organism evidence="2 3">
    <name type="scientific">Fodinibius sediminis</name>
    <dbReference type="NCBI Taxonomy" id="1214077"/>
    <lineage>
        <taxon>Bacteria</taxon>
        <taxon>Pseudomonadati</taxon>
        <taxon>Balneolota</taxon>
        <taxon>Balneolia</taxon>
        <taxon>Balneolales</taxon>
        <taxon>Balneolaceae</taxon>
        <taxon>Fodinibius</taxon>
    </lineage>
</organism>
<proteinExistence type="predicted"/>
<accession>A0A521BZ23</accession>
<keyword evidence="1" id="KW-0732">Signal</keyword>
<evidence type="ECO:0000313" key="2">
    <source>
        <dbReference type="EMBL" id="SMO51750.1"/>
    </source>
</evidence>
<dbReference type="Proteomes" id="UP000317593">
    <property type="component" value="Unassembled WGS sequence"/>
</dbReference>
<dbReference type="RefSeq" id="WP_142713660.1">
    <property type="nucleotide sequence ID" value="NZ_FXTH01000004.1"/>
</dbReference>
<evidence type="ECO:0000256" key="1">
    <source>
        <dbReference type="SAM" id="SignalP"/>
    </source>
</evidence>
<gene>
    <name evidence="2" type="ORF">SAMN06265218_104143</name>
</gene>
<dbReference type="OrthoDB" id="1493975at2"/>
<sequence>MQTLLKPLVLVALFLPLIATAGYAQFEEPEIEKIGQDRHSWFMSQFGDVKWTGQGFYDKTEIDGRQTNEIRARLQEVYGDPTKTIEDLIKLEDFRPAQAIQFEYWFVIDDSIPMMVLDIDGPFGRGLVYAGASEYIDLMPQIKRYFSQEIMAVNDLPTYQDYYYSPERRQWFNVTHEDGSYRTTKISSPPGMTY</sequence>
<name>A0A521BZ23_9BACT</name>
<dbReference type="EMBL" id="FXTH01000004">
    <property type="protein sequence ID" value="SMO51750.1"/>
    <property type="molecule type" value="Genomic_DNA"/>
</dbReference>
<dbReference type="AlphaFoldDB" id="A0A521BZ23"/>
<evidence type="ECO:0000313" key="3">
    <source>
        <dbReference type="Proteomes" id="UP000317593"/>
    </source>
</evidence>